<gene>
    <name evidence="1" type="ORF">GCM10011609_29280</name>
</gene>
<evidence type="ECO:0000313" key="1">
    <source>
        <dbReference type="EMBL" id="GGM90434.1"/>
    </source>
</evidence>
<accession>A0ABQ2HTK7</accession>
<dbReference type="Proteomes" id="UP000597656">
    <property type="component" value="Unassembled WGS sequence"/>
</dbReference>
<dbReference type="EMBL" id="BMNC01000003">
    <property type="protein sequence ID" value="GGM90434.1"/>
    <property type="molecule type" value="Genomic_DNA"/>
</dbReference>
<comment type="caution">
    <text evidence="1">The sequence shown here is derived from an EMBL/GenBank/DDBJ whole genome shotgun (WGS) entry which is preliminary data.</text>
</comment>
<sequence>MLVRFAYLAITHAFAALRLLPLTDREKDVEILALRHRLTVLQRQFGDRRPQLRPEDRVFLAALLTPLARATLRRLRLLVSPDTVLRWHRDLANVATSRRAGVEGVGGRGP</sequence>
<protein>
    <recommendedName>
        <fullName evidence="3">Integrase</fullName>
    </recommendedName>
</protein>
<proteinExistence type="predicted"/>
<name>A0ABQ2HTK7_9PSEU</name>
<dbReference type="RefSeq" id="WP_229693380.1">
    <property type="nucleotide sequence ID" value="NZ_BMNC01000003.1"/>
</dbReference>
<organism evidence="1 2">
    <name type="scientific">Lentzea pudingi</name>
    <dbReference type="NCBI Taxonomy" id="1789439"/>
    <lineage>
        <taxon>Bacteria</taxon>
        <taxon>Bacillati</taxon>
        <taxon>Actinomycetota</taxon>
        <taxon>Actinomycetes</taxon>
        <taxon>Pseudonocardiales</taxon>
        <taxon>Pseudonocardiaceae</taxon>
        <taxon>Lentzea</taxon>
    </lineage>
</organism>
<reference evidence="2" key="1">
    <citation type="journal article" date="2019" name="Int. J. Syst. Evol. Microbiol.">
        <title>The Global Catalogue of Microorganisms (GCM) 10K type strain sequencing project: providing services to taxonomists for standard genome sequencing and annotation.</title>
        <authorList>
            <consortium name="The Broad Institute Genomics Platform"/>
            <consortium name="The Broad Institute Genome Sequencing Center for Infectious Disease"/>
            <person name="Wu L."/>
            <person name="Ma J."/>
        </authorList>
    </citation>
    <scope>NUCLEOTIDE SEQUENCE [LARGE SCALE GENOMIC DNA]</scope>
    <source>
        <strain evidence="2">CGMCC 4.7319</strain>
    </source>
</reference>
<keyword evidence="2" id="KW-1185">Reference proteome</keyword>
<evidence type="ECO:0000313" key="2">
    <source>
        <dbReference type="Proteomes" id="UP000597656"/>
    </source>
</evidence>
<evidence type="ECO:0008006" key="3">
    <source>
        <dbReference type="Google" id="ProtNLM"/>
    </source>
</evidence>